<evidence type="ECO:0000256" key="4">
    <source>
        <dbReference type="ARBA" id="ARBA00023002"/>
    </source>
</evidence>
<dbReference type="PANTHER" id="PTHR46696:SF6">
    <property type="entry name" value="P450, PUTATIVE (EUROFUNG)-RELATED"/>
    <property type="match status" value="1"/>
</dbReference>
<keyword evidence="6" id="KW-0503">Monooxygenase</keyword>
<protein>
    <submittedName>
        <fullName evidence="7">Unannotated protein</fullName>
    </submittedName>
</protein>
<evidence type="ECO:0000256" key="3">
    <source>
        <dbReference type="ARBA" id="ARBA00022723"/>
    </source>
</evidence>
<keyword evidence="2" id="KW-0349">Heme</keyword>
<organism evidence="7">
    <name type="scientific">freshwater metagenome</name>
    <dbReference type="NCBI Taxonomy" id="449393"/>
    <lineage>
        <taxon>unclassified sequences</taxon>
        <taxon>metagenomes</taxon>
        <taxon>ecological metagenomes</taxon>
    </lineage>
</organism>
<dbReference type="GO" id="GO:0016705">
    <property type="term" value="F:oxidoreductase activity, acting on paired donors, with incorporation or reduction of molecular oxygen"/>
    <property type="evidence" value="ECO:0007669"/>
    <property type="project" value="InterPro"/>
</dbReference>
<name>A0A6J7F1J4_9ZZZZ</name>
<gene>
    <name evidence="7" type="ORF">UFOPK3402_02015</name>
</gene>
<dbReference type="SUPFAM" id="SSF48264">
    <property type="entry name" value="Cytochrome P450"/>
    <property type="match status" value="1"/>
</dbReference>
<dbReference type="Pfam" id="PF00067">
    <property type="entry name" value="p450"/>
    <property type="match status" value="1"/>
</dbReference>
<dbReference type="GO" id="GO:0005506">
    <property type="term" value="F:iron ion binding"/>
    <property type="evidence" value="ECO:0007669"/>
    <property type="project" value="InterPro"/>
</dbReference>
<accession>A0A6J7F1J4</accession>
<reference evidence="7" key="1">
    <citation type="submission" date="2020-05" db="EMBL/GenBank/DDBJ databases">
        <authorList>
            <person name="Chiriac C."/>
            <person name="Salcher M."/>
            <person name="Ghai R."/>
            <person name="Kavagutti S V."/>
        </authorList>
    </citation>
    <scope>NUCLEOTIDE SEQUENCE</scope>
</reference>
<evidence type="ECO:0000256" key="2">
    <source>
        <dbReference type="ARBA" id="ARBA00022617"/>
    </source>
</evidence>
<dbReference type="InterPro" id="IPR002397">
    <property type="entry name" value="Cyt_P450_B"/>
</dbReference>
<dbReference type="PRINTS" id="PR00359">
    <property type="entry name" value="BP450"/>
</dbReference>
<evidence type="ECO:0000313" key="7">
    <source>
        <dbReference type="EMBL" id="CAB4887060.1"/>
    </source>
</evidence>
<sequence>MNSTDVYDPLSHESHEDPYPAYARLRDEFPLYFIEAHGVWALSRYQDVREALRDWETFSSAQGVEIGEYVQFFGEGSIQELDPPSHDVLRKVLAPRFQSRRIKEYGPLIRATAEHLIDGFAGRSRIDLGQEFTQRLPILTIFQLLGIPQDDYDWATSAGLEMLRRPAGEAGPSAAAAALREELVGYFVDQVNRRRVDGPTDDLFSDMALGIDAGAMKESEIQGLTLLLIAAGMETTSSLMGNIAHAVATEAVAAEDLLDGTGAFRAPAIEEFLRFDAPGQWLARVTTRPVTMHGHDLPTGSRVLVLFASANRDPREYERADELVLDREGARNLAFGEGVHFCLGMPLARMETRIGMAALLARYPSFRLEGEPVRYPSHVIRGFESIPVTLS</sequence>
<dbReference type="GO" id="GO:0004497">
    <property type="term" value="F:monooxygenase activity"/>
    <property type="evidence" value="ECO:0007669"/>
    <property type="project" value="UniProtKB-KW"/>
</dbReference>
<dbReference type="AlphaFoldDB" id="A0A6J7F1J4"/>
<evidence type="ECO:0000256" key="5">
    <source>
        <dbReference type="ARBA" id="ARBA00023004"/>
    </source>
</evidence>
<dbReference type="FunFam" id="1.10.630.10:FF:000018">
    <property type="entry name" value="Cytochrome P450 monooxygenase"/>
    <property type="match status" value="1"/>
</dbReference>
<dbReference type="InterPro" id="IPR017972">
    <property type="entry name" value="Cyt_P450_CS"/>
</dbReference>
<keyword evidence="4" id="KW-0560">Oxidoreductase</keyword>
<dbReference type="PROSITE" id="PS00086">
    <property type="entry name" value="CYTOCHROME_P450"/>
    <property type="match status" value="1"/>
</dbReference>
<comment type="similarity">
    <text evidence="1">Belongs to the cytochrome P450 family.</text>
</comment>
<keyword evidence="3" id="KW-0479">Metal-binding</keyword>
<dbReference type="EMBL" id="CAFBLS010000340">
    <property type="protein sequence ID" value="CAB4887060.1"/>
    <property type="molecule type" value="Genomic_DNA"/>
</dbReference>
<keyword evidence="5" id="KW-0408">Iron</keyword>
<evidence type="ECO:0000256" key="6">
    <source>
        <dbReference type="ARBA" id="ARBA00023033"/>
    </source>
</evidence>
<dbReference type="Gene3D" id="1.10.630.10">
    <property type="entry name" value="Cytochrome P450"/>
    <property type="match status" value="1"/>
</dbReference>
<evidence type="ECO:0000256" key="1">
    <source>
        <dbReference type="ARBA" id="ARBA00010617"/>
    </source>
</evidence>
<dbReference type="InterPro" id="IPR036396">
    <property type="entry name" value="Cyt_P450_sf"/>
</dbReference>
<proteinExistence type="inferred from homology"/>
<dbReference type="GO" id="GO:0020037">
    <property type="term" value="F:heme binding"/>
    <property type="evidence" value="ECO:0007669"/>
    <property type="project" value="InterPro"/>
</dbReference>
<dbReference type="PANTHER" id="PTHR46696">
    <property type="entry name" value="P450, PUTATIVE (EUROFUNG)-RELATED"/>
    <property type="match status" value="1"/>
</dbReference>
<dbReference type="InterPro" id="IPR001128">
    <property type="entry name" value="Cyt_P450"/>
</dbReference>